<reference evidence="2 3" key="1">
    <citation type="submission" date="2016-10" db="EMBL/GenBank/DDBJ databases">
        <title>Draft genome sequences of four alkaliphilic bacteria belonging to the Anaerobacillus genus.</title>
        <authorList>
            <person name="Bassil N.M."/>
            <person name="Lloyd J.R."/>
        </authorList>
    </citation>
    <scope>NUCLEOTIDE SEQUENCE [LARGE SCALE GENOMIC DNA]</scope>
    <source>
        <strain evidence="2 3">DSM 18345</strain>
    </source>
</reference>
<keyword evidence="3" id="KW-1185">Reference proteome</keyword>
<dbReference type="Pfam" id="PF14568">
    <property type="entry name" value="SUKH_6"/>
    <property type="match status" value="1"/>
</dbReference>
<name>A0A1S2LRD0_9BACI</name>
<protein>
    <recommendedName>
        <fullName evidence="1">Knr4/Smi1-like domain-containing protein</fullName>
    </recommendedName>
</protein>
<evidence type="ECO:0000313" key="2">
    <source>
        <dbReference type="EMBL" id="OIJ14227.1"/>
    </source>
</evidence>
<dbReference type="AlphaFoldDB" id="A0A1S2LRD0"/>
<sequence>MPVNLEWKFEKPVATNRVLEQLESTLDVTLPMSYKLLVKQHNGARPRPNMIKMMNGNDRVIKTFLTVYPTKGGINDVLEWLGKQLPHKMVPFANDPFGNYFCFHYKTSKGEPSIVFWNHEKQQEEFMAHSFEEFIYNLTEKK</sequence>
<dbReference type="SMART" id="SM00860">
    <property type="entry name" value="SMI1_KNR4"/>
    <property type="match status" value="1"/>
</dbReference>
<gene>
    <name evidence="2" type="ORF">BKP37_09090</name>
</gene>
<evidence type="ECO:0000259" key="1">
    <source>
        <dbReference type="SMART" id="SM00860"/>
    </source>
</evidence>
<dbReference type="Gene3D" id="3.40.1580.10">
    <property type="entry name" value="SMI1/KNR4-like"/>
    <property type="match status" value="1"/>
</dbReference>
<accession>A0A1S2LRD0</accession>
<organism evidence="2 3">
    <name type="scientific">Anaerobacillus alkalilacustris</name>
    <dbReference type="NCBI Taxonomy" id="393763"/>
    <lineage>
        <taxon>Bacteria</taxon>
        <taxon>Bacillati</taxon>
        <taxon>Bacillota</taxon>
        <taxon>Bacilli</taxon>
        <taxon>Bacillales</taxon>
        <taxon>Bacillaceae</taxon>
        <taxon>Anaerobacillus</taxon>
    </lineage>
</organism>
<evidence type="ECO:0000313" key="3">
    <source>
        <dbReference type="Proteomes" id="UP000179524"/>
    </source>
</evidence>
<dbReference type="InterPro" id="IPR037883">
    <property type="entry name" value="Knr4/Smi1-like_sf"/>
</dbReference>
<dbReference type="RefSeq" id="WP_071309287.1">
    <property type="nucleotide sequence ID" value="NZ_MLQR01000022.1"/>
</dbReference>
<dbReference type="EMBL" id="MLQR01000022">
    <property type="protein sequence ID" value="OIJ14227.1"/>
    <property type="molecule type" value="Genomic_DNA"/>
</dbReference>
<dbReference type="InterPro" id="IPR018958">
    <property type="entry name" value="Knr4/Smi1-like_dom"/>
</dbReference>
<comment type="caution">
    <text evidence="2">The sequence shown here is derived from an EMBL/GenBank/DDBJ whole genome shotgun (WGS) entry which is preliminary data.</text>
</comment>
<dbReference type="SUPFAM" id="SSF160631">
    <property type="entry name" value="SMI1/KNR4-like"/>
    <property type="match status" value="1"/>
</dbReference>
<dbReference type="Proteomes" id="UP000179524">
    <property type="component" value="Unassembled WGS sequence"/>
</dbReference>
<proteinExistence type="predicted"/>
<feature type="domain" description="Knr4/Smi1-like" evidence="1">
    <location>
        <begin position="13"/>
        <end position="137"/>
    </location>
</feature>